<gene>
    <name evidence="2" type="ORF">GV68_25935</name>
</gene>
<protein>
    <recommendedName>
        <fullName evidence="4">DUF1294 domain-containing protein</fullName>
    </recommendedName>
</protein>
<dbReference type="Pfam" id="PF06961">
    <property type="entry name" value="DUF1294"/>
    <property type="match status" value="1"/>
</dbReference>
<keyword evidence="1" id="KW-0472">Membrane</keyword>
<dbReference type="OrthoDB" id="72963at2"/>
<evidence type="ECO:0000313" key="3">
    <source>
        <dbReference type="Proteomes" id="UP000052167"/>
    </source>
</evidence>
<feature type="transmembrane region" description="Helical" evidence="1">
    <location>
        <begin position="41"/>
        <end position="62"/>
    </location>
</feature>
<reference evidence="2 3" key="1">
    <citation type="submission" date="2014-06" db="EMBL/GenBank/DDBJ databases">
        <title>Rhizobium pelagicum/R2-400B4.</title>
        <authorList>
            <person name="Kimes N.E."/>
            <person name="Lopez-Perez M."/>
        </authorList>
    </citation>
    <scope>NUCLEOTIDE SEQUENCE [LARGE SCALE GENOMIC DNA]</scope>
    <source>
        <strain evidence="2 3">R2-400B4</strain>
    </source>
</reference>
<proteinExistence type="predicted"/>
<dbReference type="Proteomes" id="UP000052167">
    <property type="component" value="Unassembled WGS sequence"/>
</dbReference>
<keyword evidence="1" id="KW-1133">Transmembrane helix</keyword>
<comment type="caution">
    <text evidence="2">The sequence shown here is derived from an EMBL/GenBank/DDBJ whole genome shotgun (WGS) entry which is preliminary data.</text>
</comment>
<organism evidence="2 3">
    <name type="scientific">Pseudorhizobium pelagicum</name>
    <dbReference type="NCBI Taxonomy" id="1509405"/>
    <lineage>
        <taxon>Bacteria</taxon>
        <taxon>Pseudomonadati</taxon>
        <taxon>Pseudomonadota</taxon>
        <taxon>Alphaproteobacteria</taxon>
        <taxon>Hyphomicrobiales</taxon>
        <taxon>Rhizobiaceae</taxon>
        <taxon>Rhizobium/Agrobacterium group</taxon>
        <taxon>Pseudorhizobium</taxon>
    </lineage>
</organism>
<evidence type="ECO:0000256" key="1">
    <source>
        <dbReference type="SAM" id="Phobius"/>
    </source>
</evidence>
<dbReference type="RefSeq" id="WP_037165231.1">
    <property type="nucleotide sequence ID" value="NZ_CAJXID010000036.1"/>
</dbReference>
<dbReference type="InterPro" id="IPR012156">
    <property type="entry name" value="Cold_shock_CspA"/>
</dbReference>
<dbReference type="PIRSF" id="PIRSF002599">
    <property type="entry name" value="Cold_shock_A"/>
    <property type="match status" value="1"/>
</dbReference>
<dbReference type="GO" id="GO:0003676">
    <property type="term" value="F:nucleic acid binding"/>
    <property type="evidence" value="ECO:0007669"/>
    <property type="project" value="InterPro"/>
</dbReference>
<feature type="transmembrane region" description="Helical" evidence="1">
    <location>
        <begin position="74"/>
        <end position="92"/>
    </location>
</feature>
<keyword evidence="3" id="KW-1185">Reference proteome</keyword>
<evidence type="ECO:0008006" key="4">
    <source>
        <dbReference type="Google" id="ProtNLM"/>
    </source>
</evidence>
<dbReference type="AlphaFoldDB" id="A0A922T7R5"/>
<dbReference type="EMBL" id="JOKJ01000009">
    <property type="protein sequence ID" value="KEQ08639.1"/>
    <property type="molecule type" value="Genomic_DNA"/>
</dbReference>
<sequence>MQLNEPATLLLIFLLLNVVVFCVYWWDKQAAIERAWRVSESTLLTLAFLGGSLGAVAAQQILRHKTRKEPFRTQLMLIVAFHVILGATWLFAPDLLLDGVSALVPAAA</sequence>
<accession>A0A922T7R5</accession>
<keyword evidence="1" id="KW-0812">Transmembrane</keyword>
<dbReference type="InterPro" id="IPR010718">
    <property type="entry name" value="DUF1294"/>
</dbReference>
<evidence type="ECO:0000313" key="2">
    <source>
        <dbReference type="EMBL" id="KEQ08639.1"/>
    </source>
</evidence>
<feature type="transmembrane region" description="Helical" evidence="1">
    <location>
        <begin position="7"/>
        <end position="26"/>
    </location>
</feature>
<name>A0A922T7R5_9HYPH</name>